<sequence>MGGGADKGFNGLRVGAQSSLLSSLSSQYGGPACGLSSYGGFSGSALPGATGLRQRHNLGSSLPSSMGPGNPGLLVVRFLHRLVVLQLEDVVEAWVVPLNLLHSLVALASNGLDFLVSFEDYNVMVEYAYNR</sequence>
<accession>A0A4S8JSG9</accession>
<protein>
    <submittedName>
        <fullName evidence="1">Uncharacterized protein</fullName>
    </submittedName>
</protein>
<dbReference type="STRING" id="52838.A0A4S8JSG9"/>
<dbReference type="Proteomes" id="UP000317650">
    <property type="component" value="Chromosome 1"/>
</dbReference>
<gene>
    <name evidence="1" type="ORF">C4D60_Mb01t33070</name>
</gene>
<evidence type="ECO:0000313" key="1">
    <source>
        <dbReference type="EMBL" id="THU65052.1"/>
    </source>
</evidence>
<comment type="caution">
    <text evidence="1">The sequence shown here is derived from an EMBL/GenBank/DDBJ whole genome shotgun (WGS) entry which is preliminary data.</text>
</comment>
<organism evidence="1 2">
    <name type="scientific">Musa balbisiana</name>
    <name type="common">Banana</name>
    <dbReference type="NCBI Taxonomy" id="52838"/>
    <lineage>
        <taxon>Eukaryota</taxon>
        <taxon>Viridiplantae</taxon>
        <taxon>Streptophyta</taxon>
        <taxon>Embryophyta</taxon>
        <taxon>Tracheophyta</taxon>
        <taxon>Spermatophyta</taxon>
        <taxon>Magnoliopsida</taxon>
        <taxon>Liliopsida</taxon>
        <taxon>Zingiberales</taxon>
        <taxon>Musaceae</taxon>
        <taxon>Musa</taxon>
    </lineage>
</organism>
<evidence type="ECO:0000313" key="2">
    <source>
        <dbReference type="Proteomes" id="UP000317650"/>
    </source>
</evidence>
<name>A0A4S8JSG9_MUSBA</name>
<reference evidence="1 2" key="1">
    <citation type="journal article" date="2019" name="Nat. Plants">
        <title>Genome sequencing of Musa balbisiana reveals subgenome evolution and function divergence in polyploid bananas.</title>
        <authorList>
            <person name="Yao X."/>
        </authorList>
    </citation>
    <scope>NUCLEOTIDE SEQUENCE [LARGE SCALE GENOMIC DNA]</scope>
    <source>
        <strain evidence="2">cv. DH-PKW</strain>
        <tissue evidence="1">Leaves</tissue>
    </source>
</reference>
<dbReference type="AlphaFoldDB" id="A0A4S8JSG9"/>
<proteinExistence type="predicted"/>
<dbReference type="EMBL" id="PYDT01000004">
    <property type="protein sequence ID" value="THU65052.1"/>
    <property type="molecule type" value="Genomic_DNA"/>
</dbReference>
<keyword evidence="2" id="KW-1185">Reference proteome</keyword>